<dbReference type="AlphaFoldDB" id="A0AAP0MAT9"/>
<name>A0AAP0MAT9_9ROSI</name>
<keyword evidence="1" id="KW-0812">Transmembrane</keyword>
<protein>
    <submittedName>
        <fullName evidence="2">Uncharacterized protein</fullName>
    </submittedName>
</protein>
<feature type="transmembrane region" description="Helical" evidence="1">
    <location>
        <begin position="16"/>
        <end position="36"/>
    </location>
</feature>
<evidence type="ECO:0000313" key="2">
    <source>
        <dbReference type="EMBL" id="KAK9200802.1"/>
    </source>
</evidence>
<comment type="caution">
    <text evidence="2">The sequence shown here is derived from an EMBL/GenBank/DDBJ whole genome shotgun (WGS) entry which is preliminary data.</text>
</comment>
<proteinExistence type="predicted"/>
<organism evidence="2 3">
    <name type="scientific">Citrus x changshan-huyou</name>
    <dbReference type="NCBI Taxonomy" id="2935761"/>
    <lineage>
        <taxon>Eukaryota</taxon>
        <taxon>Viridiplantae</taxon>
        <taxon>Streptophyta</taxon>
        <taxon>Embryophyta</taxon>
        <taxon>Tracheophyta</taxon>
        <taxon>Spermatophyta</taxon>
        <taxon>Magnoliopsida</taxon>
        <taxon>eudicotyledons</taxon>
        <taxon>Gunneridae</taxon>
        <taxon>Pentapetalae</taxon>
        <taxon>rosids</taxon>
        <taxon>malvids</taxon>
        <taxon>Sapindales</taxon>
        <taxon>Rutaceae</taxon>
        <taxon>Aurantioideae</taxon>
        <taxon>Citrus</taxon>
    </lineage>
</organism>
<accession>A0AAP0MAT9</accession>
<keyword evidence="1" id="KW-1133">Transmembrane helix</keyword>
<keyword evidence="1" id="KW-0472">Membrane</keyword>
<gene>
    <name evidence="2" type="ORF">WN944_016001</name>
</gene>
<evidence type="ECO:0000256" key="1">
    <source>
        <dbReference type="SAM" id="Phobius"/>
    </source>
</evidence>
<reference evidence="2 3" key="1">
    <citation type="submission" date="2024-05" db="EMBL/GenBank/DDBJ databases">
        <title>Haplotype-resolved chromosome-level genome assembly of Huyou (Citrus changshanensis).</title>
        <authorList>
            <person name="Miao C."/>
            <person name="Chen W."/>
            <person name="Wu Y."/>
            <person name="Wang L."/>
            <person name="Zhao S."/>
            <person name="Grierson D."/>
            <person name="Xu C."/>
            <person name="Chen K."/>
        </authorList>
    </citation>
    <scope>NUCLEOTIDE SEQUENCE [LARGE SCALE GENOMIC DNA]</scope>
    <source>
        <strain evidence="2">01-14</strain>
        <tissue evidence="2">Leaf</tissue>
    </source>
</reference>
<keyword evidence="3" id="KW-1185">Reference proteome</keyword>
<feature type="transmembrane region" description="Helical" evidence="1">
    <location>
        <begin position="97"/>
        <end position="118"/>
    </location>
</feature>
<dbReference type="Proteomes" id="UP001428341">
    <property type="component" value="Unassembled WGS sequence"/>
</dbReference>
<sequence>MPFGIRPPRMLHDREMLRFHINGVLAVVAIIFVRSFDSYQNLASEQYSTGFGRDAVSNGTDLLLQHQRNLVLLSYAMGLCVISALLLLLAHLADNTLAFDITLFAQGPMCLAAFYHNLARLSISTSWADQVSDAILLLCTVSVFAVFVLH</sequence>
<evidence type="ECO:0000313" key="3">
    <source>
        <dbReference type="Proteomes" id="UP001428341"/>
    </source>
</evidence>
<feature type="transmembrane region" description="Helical" evidence="1">
    <location>
        <begin position="130"/>
        <end position="149"/>
    </location>
</feature>
<feature type="transmembrane region" description="Helical" evidence="1">
    <location>
        <begin position="70"/>
        <end position="90"/>
    </location>
</feature>
<dbReference type="EMBL" id="JBCGBO010000005">
    <property type="protein sequence ID" value="KAK9200802.1"/>
    <property type="molecule type" value="Genomic_DNA"/>
</dbReference>